<evidence type="ECO:0000313" key="1">
    <source>
        <dbReference type="EMBL" id="KAF2738692.1"/>
    </source>
</evidence>
<proteinExistence type="predicted"/>
<sequence length="206" mass="22689">MVISNPSNVVASRLAALGIGRRSVLRGHEERPPAIMVRSHLLNTSTAVSSPPPDVSDGGCRLAKVAHVSWRVPSWMRRVPVQSTLSARACLRQAIPLRRSHDESPSRTFVCLGNHRHALLHRCLIAMQMLRADRHRGDAGAEADATASLQILSIDKLPFHRRSSEILAYPWTSTCCSAASRLPLCLPLYSHRLGARGFRLHPVGHE</sequence>
<organism evidence="1 2">
    <name type="scientific">Polyplosphaeria fusca</name>
    <dbReference type="NCBI Taxonomy" id="682080"/>
    <lineage>
        <taxon>Eukaryota</taxon>
        <taxon>Fungi</taxon>
        <taxon>Dikarya</taxon>
        <taxon>Ascomycota</taxon>
        <taxon>Pezizomycotina</taxon>
        <taxon>Dothideomycetes</taxon>
        <taxon>Pleosporomycetidae</taxon>
        <taxon>Pleosporales</taxon>
        <taxon>Tetraplosphaeriaceae</taxon>
        <taxon>Polyplosphaeria</taxon>
    </lineage>
</organism>
<name>A0A9P4R3X9_9PLEO</name>
<dbReference type="AlphaFoldDB" id="A0A9P4R3X9"/>
<evidence type="ECO:0000313" key="2">
    <source>
        <dbReference type="Proteomes" id="UP000799444"/>
    </source>
</evidence>
<dbReference type="Proteomes" id="UP000799444">
    <property type="component" value="Unassembled WGS sequence"/>
</dbReference>
<comment type="caution">
    <text evidence="1">The sequence shown here is derived from an EMBL/GenBank/DDBJ whole genome shotgun (WGS) entry which is preliminary data.</text>
</comment>
<keyword evidence="2" id="KW-1185">Reference proteome</keyword>
<protein>
    <submittedName>
        <fullName evidence="1">Uncharacterized protein</fullName>
    </submittedName>
</protein>
<gene>
    <name evidence="1" type="ORF">EJ04DRAFT_22612</name>
</gene>
<reference evidence="1" key="1">
    <citation type="journal article" date="2020" name="Stud. Mycol.">
        <title>101 Dothideomycetes genomes: a test case for predicting lifestyles and emergence of pathogens.</title>
        <authorList>
            <person name="Haridas S."/>
            <person name="Albert R."/>
            <person name="Binder M."/>
            <person name="Bloem J."/>
            <person name="Labutti K."/>
            <person name="Salamov A."/>
            <person name="Andreopoulos B."/>
            <person name="Baker S."/>
            <person name="Barry K."/>
            <person name="Bills G."/>
            <person name="Bluhm B."/>
            <person name="Cannon C."/>
            <person name="Castanera R."/>
            <person name="Culley D."/>
            <person name="Daum C."/>
            <person name="Ezra D."/>
            <person name="Gonzalez J."/>
            <person name="Henrissat B."/>
            <person name="Kuo A."/>
            <person name="Liang C."/>
            <person name="Lipzen A."/>
            <person name="Lutzoni F."/>
            <person name="Magnuson J."/>
            <person name="Mondo S."/>
            <person name="Nolan M."/>
            <person name="Ohm R."/>
            <person name="Pangilinan J."/>
            <person name="Park H.-J."/>
            <person name="Ramirez L."/>
            <person name="Alfaro M."/>
            <person name="Sun H."/>
            <person name="Tritt A."/>
            <person name="Yoshinaga Y."/>
            <person name="Zwiers L.-H."/>
            <person name="Turgeon B."/>
            <person name="Goodwin S."/>
            <person name="Spatafora J."/>
            <person name="Crous P."/>
            <person name="Grigoriev I."/>
        </authorList>
    </citation>
    <scope>NUCLEOTIDE SEQUENCE</scope>
    <source>
        <strain evidence="1">CBS 125425</strain>
    </source>
</reference>
<dbReference type="EMBL" id="ML996107">
    <property type="protein sequence ID" value="KAF2738692.1"/>
    <property type="molecule type" value="Genomic_DNA"/>
</dbReference>
<accession>A0A9P4R3X9</accession>